<evidence type="ECO:0000256" key="2">
    <source>
        <dbReference type="ARBA" id="ARBA00022475"/>
    </source>
</evidence>
<feature type="transmembrane region" description="Helical" evidence="6">
    <location>
        <begin position="37"/>
        <end position="60"/>
    </location>
</feature>
<gene>
    <name evidence="7" type="ORF">GCM10009755_29520</name>
</gene>
<name>A0ABP5F7F3_9MICO</name>
<feature type="transmembrane region" description="Helical" evidence="6">
    <location>
        <begin position="6"/>
        <end position="25"/>
    </location>
</feature>
<evidence type="ECO:0000313" key="8">
    <source>
        <dbReference type="Proteomes" id="UP001500755"/>
    </source>
</evidence>
<evidence type="ECO:0000256" key="5">
    <source>
        <dbReference type="ARBA" id="ARBA00023136"/>
    </source>
</evidence>
<reference evidence="8" key="1">
    <citation type="journal article" date="2019" name="Int. J. Syst. Evol. Microbiol.">
        <title>The Global Catalogue of Microorganisms (GCM) 10K type strain sequencing project: providing services to taxonomists for standard genome sequencing and annotation.</title>
        <authorList>
            <consortium name="The Broad Institute Genomics Platform"/>
            <consortium name="The Broad Institute Genome Sequencing Center for Infectious Disease"/>
            <person name="Wu L."/>
            <person name="Ma J."/>
        </authorList>
    </citation>
    <scope>NUCLEOTIDE SEQUENCE [LARGE SCALE GENOMIC DNA]</scope>
    <source>
        <strain evidence="8">JCM 14546</strain>
    </source>
</reference>
<keyword evidence="5 6" id="KW-0472">Membrane</keyword>
<evidence type="ECO:0000256" key="4">
    <source>
        <dbReference type="ARBA" id="ARBA00022989"/>
    </source>
</evidence>
<keyword evidence="2" id="KW-1003">Cell membrane</keyword>
<dbReference type="Pfam" id="PF01810">
    <property type="entry name" value="LysE"/>
    <property type="match status" value="1"/>
</dbReference>
<sequence length="198" mass="21255">MTIWTTGLLTGLALIVAIGSQNAFVLRQGVRREHVGVVVVICALSDLVLIAAGTLGIGVLVDRLPWLITAMRVIGVVYLLWFAFTSFRSAFRPQALEEAAPRGRSSVVLTTLALTWLNPHVYLDTVLSLGNLANLNGADGRWLFATGAMCASLLWFTALGFGAHSLSRVLRTPRTWQIVDVVVGVLMVLIAAKLAFGG</sequence>
<comment type="caution">
    <text evidence="7">The sequence shown here is derived from an EMBL/GenBank/DDBJ whole genome shotgun (WGS) entry which is preliminary data.</text>
</comment>
<dbReference type="PANTHER" id="PTHR30086">
    <property type="entry name" value="ARGININE EXPORTER PROTEIN ARGO"/>
    <property type="match status" value="1"/>
</dbReference>
<dbReference type="Proteomes" id="UP001500755">
    <property type="component" value="Unassembled WGS sequence"/>
</dbReference>
<proteinExistence type="predicted"/>
<dbReference type="InterPro" id="IPR001123">
    <property type="entry name" value="LeuE-type"/>
</dbReference>
<dbReference type="EMBL" id="BAAANO010000043">
    <property type="protein sequence ID" value="GAA2015954.1"/>
    <property type="molecule type" value="Genomic_DNA"/>
</dbReference>
<feature type="transmembrane region" description="Helical" evidence="6">
    <location>
        <begin position="142"/>
        <end position="166"/>
    </location>
</feature>
<comment type="subcellular location">
    <subcellularLocation>
        <location evidence="1">Cell membrane</location>
        <topology evidence="1">Multi-pass membrane protein</topology>
    </subcellularLocation>
</comment>
<feature type="transmembrane region" description="Helical" evidence="6">
    <location>
        <begin position="66"/>
        <end position="84"/>
    </location>
</feature>
<evidence type="ECO:0000313" key="7">
    <source>
        <dbReference type="EMBL" id="GAA2015954.1"/>
    </source>
</evidence>
<evidence type="ECO:0000256" key="3">
    <source>
        <dbReference type="ARBA" id="ARBA00022692"/>
    </source>
</evidence>
<organism evidence="7 8">
    <name type="scientific">Brevibacterium samyangense</name>
    <dbReference type="NCBI Taxonomy" id="366888"/>
    <lineage>
        <taxon>Bacteria</taxon>
        <taxon>Bacillati</taxon>
        <taxon>Actinomycetota</taxon>
        <taxon>Actinomycetes</taxon>
        <taxon>Micrococcales</taxon>
        <taxon>Brevibacteriaceae</taxon>
        <taxon>Brevibacterium</taxon>
    </lineage>
</organism>
<protein>
    <submittedName>
        <fullName evidence="7">LysE/ArgO family amino acid transporter</fullName>
    </submittedName>
</protein>
<dbReference type="PANTHER" id="PTHR30086:SF20">
    <property type="entry name" value="ARGININE EXPORTER PROTEIN ARGO-RELATED"/>
    <property type="match status" value="1"/>
</dbReference>
<evidence type="ECO:0000256" key="1">
    <source>
        <dbReference type="ARBA" id="ARBA00004651"/>
    </source>
</evidence>
<keyword evidence="4 6" id="KW-1133">Transmembrane helix</keyword>
<feature type="transmembrane region" description="Helical" evidence="6">
    <location>
        <begin position="178"/>
        <end position="196"/>
    </location>
</feature>
<evidence type="ECO:0000256" key="6">
    <source>
        <dbReference type="SAM" id="Phobius"/>
    </source>
</evidence>
<keyword evidence="3 6" id="KW-0812">Transmembrane</keyword>
<accession>A0ABP5F7F3</accession>
<keyword evidence="8" id="KW-1185">Reference proteome</keyword>